<evidence type="ECO:0000256" key="5">
    <source>
        <dbReference type="ARBA" id="ARBA00023014"/>
    </source>
</evidence>
<dbReference type="SMART" id="SM00729">
    <property type="entry name" value="Elp3"/>
    <property type="match status" value="1"/>
</dbReference>
<dbReference type="CDD" id="cd02068">
    <property type="entry name" value="radical_SAM_B12_BD"/>
    <property type="match status" value="1"/>
</dbReference>
<dbReference type="GO" id="GO:0032259">
    <property type="term" value="P:methylation"/>
    <property type="evidence" value="ECO:0007669"/>
    <property type="project" value="UniProtKB-KW"/>
</dbReference>
<dbReference type="SFLD" id="SFLDG01123">
    <property type="entry name" value="methyltransferase_(Class_B)"/>
    <property type="match status" value="1"/>
</dbReference>
<dbReference type="Pfam" id="PF02310">
    <property type="entry name" value="B12-binding"/>
    <property type="match status" value="1"/>
</dbReference>
<dbReference type="InterPro" id="IPR006638">
    <property type="entry name" value="Elp3/MiaA/NifB-like_rSAM"/>
</dbReference>
<reference evidence="8" key="1">
    <citation type="submission" date="2020-07" db="EMBL/GenBank/DDBJ databases">
        <title>Koleobacter methoxysyntrophicus gen. nov., sp. nov., a novel anaerobic bacterium isolated from deep subsurface oil field and proposal of Koleobacterales ord. nov. in the phylum Firmicutes.</title>
        <authorList>
            <person name="Sakamoto S."/>
            <person name="Tamaki H."/>
        </authorList>
    </citation>
    <scope>NUCLEOTIDE SEQUENCE</scope>
    <source>
        <strain evidence="8">NRmbB1</strain>
    </source>
</reference>
<gene>
    <name evidence="8" type="primary">hpnR</name>
    <name evidence="8" type="ORF">H0A61_02845</name>
</gene>
<dbReference type="InterPro" id="IPR034466">
    <property type="entry name" value="Methyltransferase_Class_B"/>
</dbReference>
<keyword evidence="8" id="KW-0489">Methyltransferase</keyword>
<accession>A0A8A0RSG0</accession>
<evidence type="ECO:0000313" key="8">
    <source>
        <dbReference type="EMBL" id="QSQ10438.1"/>
    </source>
</evidence>
<dbReference type="InterPro" id="IPR036724">
    <property type="entry name" value="Cobalamin-bd_sf"/>
</dbReference>
<dbReference type="GO" id="GO:0005829">
    <property type="term" value="C:cytosol"/>
    <property type="evidence" value="ECO:0007669"/>
    <property type="project" value="TreeGrafter"/>
</dbReference>
<proteinExistence type="predicted"/>
<dbReference type="InterPro" id="IPR007197">
    <property type="entry name" value="rSAM"/>
</dbReference>
<dbReference type="InterPro" id="IPR051198">
    <property type="entry name" value="BchE-like"/>
</dbReference>
<evidence type="ECO:0000256" key="2">
    <source>
        <dbReference type="ARBA" id="ARBA00022691"/>
    </source>
</evidence>
<dbReference type="PANTHER" id="PTHR43409:SF16">
    <property type="entry name" value="SLR0320 PROTEIN"/>
    <property type="match status" value="1"/>
</dbReference>
<dbReference type="GO" id="GO:0031419">
    <property type="term" value="F:cobalamin binding"/>
    <property type="evidence" value="ECO:0007669"/>
    <property type="project" value="InterPro"/>
</dbReference>
<dbReference type="Gene3D" id="3.80.30.20">
    <property type="entry name" value="tm_1862 like domain"/>
    <property type="match status" value="1"/>
</dbReference>
<dbReference type="InterPro" id="IPR025288">
    <property type="entry name" value="DUF4080"/>
</dbReference>
<dbReference type="EMBL" id="CP059066">
    <property type="protein sequence ID" value="QSQ10438.1"/>
    <property type="molecule type" value="Genomic_DNA"/>
</dbReference>
<name>A0A8A0RSG0_9FIRM</name>
<dbReference type="Gene3D" id="3.40.50.280">
    <property type="entry name" value="Cobalamin-binding domain"/>
    <property type="match status" value="1"/>
</dbReference>
<keyword evidence="4" id="KW-0408">Iron</keyword>
<dbReference type="KEGG" id="kme:H0A61_02845"/>
<evidence type="ECO:0000256" key="1">
    <source>
        <dbReference type="ARBA" id="ARBA00001966"/>
    </source>
</evidence>
<dbReference type="GO" id="GO:0046872">
    <property type="term" value="F:metal ion binding"/>
    <property type="evidence" value="ECO:0007669"/>
    <property type="project" value="UniProtKB-KW"/>
</dbReference>
<keyword evidence="5" id="KW-0411">Iron-sulfur</keyword>
<dbReference type="SFLD" id="SFLDS00029">
    <property type="entry name" value="Radical_SAM"/>
    <property type="match status" value="1"/>
</dbReference>
<evidence type="ECO:0000259" key="7">
    <source>
        <dbReference type="PROSITE" id="PS51918"/>
    </source>
</evidence>
<dbReference type="PROSITE" id="PS51918">
    <property type="entry name" value="RADICAL_SAM"/>
    <property type="match status" value="1"/>
</dbReference>
<evidence type="ECO:0000256" key="3">
    <source>
        <dbReference type="ARBA" id="ARBA00022723"/>
    </source>
</evidence>
<dbReference type="Pfam" id="PF04055">
    <property type="entry name" value="Radical_SAM"/>
    <property type="match status" value="1"/>
</dbReference>
<keyword evidence="9" id="KW-1185">Reference proteome</keyword>
<evidence type="ECO:0000256" key="4">
    <source>
        <dbReference type="ARBA" id="ARBA00023004"/>
    </source>
</evidence>
<keyword evidence="2" id="KW-0949">S-adenosyl-L-methionine</keyword>
<dbReference type="SUPFAM" id="SSF102114">
    <property type="entry name" value="Radical SAM enzymes"/>
    <property type="match status" value="1"/>
</dbReference>
<dbReference type="RefSeq" id="WP_206707748.1">
    <property type="nucleotide sequence ID" value="NZ_CP059066.1"/>
</dbReference>
<dbReference type="SFLD" id="SFLDG01082">
    <property type="entry name" value="B12-binding_domain_containing"/>
    <property type="match status" value="1"/>
</dbReference>
<dbReference type="GO" id="GO:0051539">
    <property type="term" value="F:4 iron, 4 sulfur cluster binding"/>
    <property type="evidence" value="ECO:0007669"/>
    <property type="project" value="UniProtKB-KW"/>
</dbReference>
<evidence type="ECO:0000259" key="6">
    <source>
        <dbReference type="PROSITE" id="PS51332"/>
    </source>
</evidence>
<protein>
    <submittedName>
        <fullName evidence="8">Hopanoid C-3 methylase</fullName>
        <ecNumber evidence="8">2.1.1.-</ecNumber>
    </submittedName>
</protein>
<keyword evidence="3" id="KW-0479">Metal-binding</keyword>
<dbReference type="SUPFAM" id="SSF52242">
    <property type="entry name" value="Cobalamin (vitamin B12)-binding domain"/>
    <property type="match status" value="1"/>
</dbReference>
<sequence length="595" mass="70335">MLKILLSTLNAKFIHSSLALRYLKSWCKEYLNNKGLEIHIEEFTINDNPEKILGEIYRNSPDILAFSCYIWNFPKILEIAGNFKKIMPETVIIMGGPEVSFDPEEVMRKNPFIDYIISGEGERSFERLLRNFIGEQQDICDIPGLTHRIGNEIITNPGFGITQNLDEIPSPYTGDLKYFKDRIVYFETSRGCPFNCQYCLSSTLKGVRFFSMSRVKADLLTLIRAGVKQVKFVDRTFNCDRERAVEIWKFLLDNGRGINFHFEICADLLDEDMIRFLNEVPVGLFQFEIGVQSTNRRTNDIISRRMDFDRVACAVKRISSYKNIHQHLDLIAGLPEEDYNTFKKSFNNVYELKPERLQLGFLKLLKGSGLRKRAGEFGYIFTENPPYEVLGNRVMKYEDILKLKMIEDLVEKYSNTHRFDITLDYVIESYFNTPFDFYESFARYWEENKLYRVSHSNEALYRILYDFCKCREIRNLDLIKDLLKFDYMLCQRYPKIPGWFNLYSIENFRDRCFEFLGNERNIESHLPHYKGLSPKEIIKRVNFEIFGYDITGYEKQKRISRGITVVLFDYFDRGKIIKRADYYKINLPELNKKAR</sequence>
<dbReference type="GO" id="GO:0008168">
    <property type="term" value="F:methyltransferase activity"/>
    <property type="evidence" value="ECO:0007669"/>
    <property type="project" value="UniProtKB-KW"/>
</dbReference>
<comment type="cofactor">
    <cofactor evidence="1">
        <name>[4Fe-4S] cluster</name>
        <dbReference type="ChEBI" id="CHEBI:49883"/>
    </cofactor>
</comment>
<dbReference type="EC" id="2.1.1.-" evidence="8"/>
<dbReference type="PANTHER" id="PTHR43409">
    <property type="entry name" value="ANAEROBIC MAGNESIUM-PROTOPORPHYRIN IX MONOMETHYL ESTER CYCLASE-RELATED"/>
    <property type="match status" value="1"/>
</dbReference>
<dbReference type="Proteomes" id="UP000662904">
    <property type="component" value="Chromosome"/>
</dbReference>
<feature type="domain" description="B12-binding" evidence="6">
    <location>
        <begin position="2"/>
        <end position="139"/>
    </location>
</feature>
<feature type="domain" description="Radical SAM core" evidence="7">
    <location>
        <begin position="178"/>
        <end position="407"/>
    </location>
</feature>
<dbReference type="InterPro" id="IPR023404">
    <property type="entry name" value="rSAM_horseshoe"/>
</dbReference>
<dbReference type="PROSITE" id="PS51332">
    <property type="entry name" value="B12_BINDING"/>
    <property type="match status" value="1"/>
</dbReference>
<keyword evidence="8" id="KW-0808">Transferase</keyword>
<evidence type="ECO:0000313" key="9">
    <source>
        <dbReference type="Proteomes" id="UP000662904"/>
    </source>
</evidence>
<dbReference type="Pfam" id="PF13311">
    <property type="entry name" value="DUF4080"/>
    <property type="match status" value="1"/>
</dbReference>
<organism evidence="8 9">
    <name type="scientific">Koleobacter methoxysyntrophicus</name>
    <dbReference type="NCBI Taxonomy" id="2751313"/>
    <lineage>
        <taxon>Bacteria</taxon>
        <taxon>Bacillati</taxon>
        <taxon>Bacillota</taxon>
        <taxon>Clostridia</taxon>
        <taxon>Koleobacterales</taxon>
        <taxon>Koleobacteraceae</taxon>
        <taxon>Koleobacter</taxon>
    </lineage>
</organism>
<dbReference type="InterPro" id="IPR058240">
    <property type="entry name" value="rSAM_sf"/>
</dbReference>
<dbReference type="AlphaFoldDB" id="A0A8A0RSG0"/>
<dbReference type="InterPro" id="IPR006158">
    <property type="entry name" value="Cobalamin-bd"/>
</dbReference>